<dbReference type="Proteomes" id="UP001209570">
    <property type="component" value="Unassembled WGS sequence"/>
</dbReference>
<evidence type="ECO:0000313" key="3">
    <source>
        <dbReference type="Proteomes" id="UP001209570"/>
    </source>
</evidence>
<evidence type="ECO:0008006" key="4">
    <source>
        <dbReference type="Google" id="ProtNLM"/>
    </source>
</evidence>
<dbReference type="AlphaFoldDB" id="A0AAD5Q519"/>
<name>A0AAD5Q519_PYTIN</name>
<accession>A0AAD5Q519</accession>
<keyword evidence="3" id="KW-1185">Reference proteome</keyword>
<gene>
    <name evidence="2" type="ORF">P43SY_001177</name>
</gene>
<feature type="region of interest" description="Disordered" evidence="1">
    <location>
        <begin position="110"/>
        <end position="137"/>
    </location>
</feature>
<sequence length="520" mass="58740">MELADAHADAWRLFPSAPEGHDALVSKHVGPTLSPRKCGIYGAELLPLQDCTPRSQSSPLGPEMFEHSTRDRDVASDGFASIPFKSDIAFDESFLLGELVVDAEPVPSSADELASMSSSSRERLLSSKPRKGAHTPTFQDKVRSTTVPADEVGLSPLELRRKRNREAMQRARQRQRDSVEHMKVIVQRLQAQFERLSAEKQRQFGRLTSYAAAAPHLTGLRSHDHIEAQYHALAEASRRLKEEKYALELMLTERIKTMHRLRQTVVDRKDELHLPSPRSAEAWQSVWASFEFIPVTERVADDAIKRCYEELVRLEKLSRPLGPSGDAPTSTFGWQIMCHVLPSRGYFMCFSKWFDGVSAEEIMIRSWSTYSRPEYNACDSRQGANRLVVLQELNDSAYVIARDAPHPTALGKILRTIVLRFRLQTERGSFVIGRACLNPTNPDLRLLDEREINVVYGDFNSWIEFVPRPSAVGCEVKFGAVCDFDTQEDMQLRLVNALMTTIAWETSLLGPPFKLNLSVD</sequence>
<proteinExistence type="predicted"/>
<dbReference type="CDD" id="cd14686">
    <property type="entry name" value="bZIP"/>
    <property type="match status" value="1"/>
</dbReference>
<organism evidence="2 3">
    <name type="scientific">Pythium insidiosum</name>
    <name type="common">Pythiosis disease agent</name>
    <dbReference type="NCBI Taxonomy" id="114742"/>
    <lineage>
        <taxon>Eukaryota</taxon>
        <taxon>Sar</taxon>
        <taxon>Stramenopiles</taxon>
        <taxon>Oomycota</taxon>
        <taxon>Peronosporomycetes</taxon>
        <taxon>Pythiales</taxon>
        <taxon>Pythiaceae</taxon>
        <taxon>Pythium</taxon>
    </lineage>
</organism>
<evidence type="ECO:0000313" key="2">
    <source>
        <dbReference type="EMBL" id="KAJ0398087.1"/>
    </source>
</evidence>
<dbReference type="EMBL" id="JAKCXM010000228">
    <property type="protein sequence ID" value="KAJ0398087.1"/>
    <property type="molecule type" value="Genomic_DNA"/>
</dbReference>
<reference evidence="2" key="1">
    <citation type="submission" date="2021-12" db="EMBL/GenBank/DDBJ databases">
        <title>Prjna785345.</title>
        <authorList>
            <person name="Rujirawat T."/>
            <person name="Krajaejun T."/>
        </authorList>
    </citation>
    <scope>NUCLEOTIDE SEQUENCE</scope>
    <source>
        <strain evidence="2">Pi057C3</strain>
    </source>
</reference>
<protein>
    <recommendedName>
        <fullName evidence="4">BZIP domain-containing protein</fullName>
    </recommendedName>
</protein>
<evidence type="ECO:0000256" key="1">
    <source>
        <dbReference type="SAM" id="MobiDB-lite"/>
    </source>
</evidence>
<comment type="caution">
    <text evidence="2">The sequence shown here is derived from an EMBL/GenBank/DDBJ whole genome shotgun (WGS) entry which is preliminary data.</text>
</comment>
<feature type="compositionally biased region" description="Low complexity" evidence="1">
    <location>
        <begin position="110"/>
        <end position="119"/>
    </location>
</feature>